<gene>
    <name evidence="1" type="ORF">RQP53_12785</name>
</gene>
<keyword evidence="2" id="KW-1185">Reference proteome</keyword>
<comment type="caution">
    <text evidence="1">The sequence shown here is derived from an EMBL/GenBank/DDBJ whole genome shotgun (WGS) entry which is preliminary data.</text>
</comment>
<accession>A0ABU3PC62</accession>
<evidence type="ECO:0008006" key="3">
    <source>
        <dbReference type="Google" id="ProtNLM"/>
    </source>
</evidence>
<sequence length="148" mass="15952">MQWTQLLITVKSFRSRPCRGGPMLISSRYTTRRTIGLALTLAAALSGHGLAQARVAEPESLSCRSAGMTRILAKASAGDYQLDNGQTLKLKAQGCQLLASLDDRPEVLLHEYKAGQWRSQDGRIDLSVDAGHGSFVSGVKLGLAKLSR</sequence>
<reference evidence="1" key="1">
    <citation type="submission" date="2023-09" db="EMBL/GenBank/DDBJ databases">
        <title>Paucibacter sp. APW11 Genome sequencing and assembly.</title>
        <authorList>
            <person name="Kim I."/>
        </authorList>
    </citation>
    <scope>NUCLEOTIDE SEQUENCE</scope>
    <source>
        <strain evidence="1">APW11</strain>
    </source>
</reference>
<evidence type="ECO:0000313" key="1">
    <source>
        <dbReference type="EMBL" id="MDT9000145.1"/>
    </source>
</evidence>
<proteinExistence type="predicted"/>
<dbReference type="Proteomes" id="UP001246372">
    <property type="component" value="Unassembled WGS sequence"/>
</dbReference>
<name>A0ABU3PC62_9BURK</name>
<protein>
    <recommendedName>
        <fullName evidence="3">C-type lysozyme inhibitor domain-containing protein</fullName>
    </recommendedName>
</protein>
<organism evidence="1 2">
    <name type="scientific">Roseateles aquae</name>
    <dbReference type="NCBI Taxonomy" id="3077235"/>
    <lineage>
        <taxon>Bacteria</taxon>
        <taxon>Pseudomonadati</taxon>
        <taxon>Pseudomonadota</taxon>
        <taxon>Betaproteobacteria</taxon>
        <taxon>Burkholderiales</taxon>
        <taxon>Sphaerotilaceae</taxon>
        <taxon>Roseateles</taxon>
    </lineage>
</organism>
<dbReference type="EMBL" id="JAVXZY010000004">
    <property type="protein sequence ID" value="MDT9000145.1"/>
    <property type="molecule type" value="Genomic_DNA"/>
</dbReference>
<evidence type="ECO:0000313" key="2">
    <source>
        <dbReference type="Proteomes" id="UP001246372"/>
    </source>
</evidence>
<dbReference type="RefSeq" id="WP_315650696.1">
    <property type="nucleotide sequence ID" value="NZ_JAVXZY010000004.1"/>
</dbReference>